<dbReference type="OrthoDB" id="2963168at2759"/>
<dbReference type="PANTHER" id="PTHR14187:SF81">
    <property type="entry name" value="HSP70 FAMILY PROTEIN (AFU_ORTHOLOGUE AFUA_4G14040)"/>
    <property type="match status" value="1"/>
</dbReference>
<dbReference type="Proteomes" id="UP000756346">
    <property type="component" value="Unassembled WGS sequence"/>
</dbReference>
<dbReference type="Gene3D" id="3.30.420.40">
    <property type="match status" value="2"/>
</dbReference>
<dbReference type="RefSeq" id="XP_046010708.1">
    <property type="nucleotide sequence ID" value="XM_046161084.1"/>
</dbReference>
<dbReference type="AlphaFoldDB" id="A0A9P9BNX1"/>
<protein>
    <recommendedName>
        <fullName evidence="3">Actin-like ATPase domain-containing protein</fullName>
    </recommendedName>
</protein>
<dbReference type="InterPro" id="IPR043129">
    <property type="entry name" value="ATPase_NBD"/>
</dbReference>
<accession>A0A9P9BNX1</accession>
<keyword evidence="2" id="KW-1185">Reference proteome</keyword>
<name>A0A9P9BNX1_9PEZI</name>
<dbReference type="GeneID" id="70190630"/>
<comment type="caution">
    <text evidence="1">The sequence shown here is derived from an EMBL/GenBank/DDBJ whole genome shotgun (WGS) entry which is preliminary data.</text>
</comment>
<reference evidence="1" key="1">
    <citation type="journal article" date="2021" name="Nat. Commun.">
        <title>Genetic determinants of endophytism in the Arabidopsis root mycobiome.</title>
        <authorList>
            <person name="Mesny F."/>
            <person name="Miyauchi S."/>
            <person name="Thiergart T."/>
            <person name="Pickel B."/>
            <person name="Atanasova L."/>
            <person name="Karlsson M."/>
            <person name="Huettel B."/>
            <person name="Barry K.W."/>
            <person name="Haridas S."/>
            <person name="Chen C."/>
            <person name="Bauer D."/>
            <person name="Andreopoulos W."/>
            <person name="Pangilinan J."/>
            <person name="LaButti K."/>
            <person name="Riley R."/>
            <person name="Lipzen A."/>
            <person name="Clum A."/>
            <person name="Drula E."/>
            <person name="Henrissat B."/>
            <person name="Kohler A."/>
            <person name="Grigoriev I.V."/>
            <person name="Martin F.M."/>
            <person name="Hacquard S."/>
        </authorList>
    </citation>
    <scope>NUCLEOTIDE SEQUENCE</scope>
    <source>
        <strain evidence="1">MPI-CAGE-CH-0230</strain>
    </source>
</reference>
<evidence type="ECO:0000313" key="2">
    <source>
        <dbReference type="Proteomes" id="UP000756346"/>
    </source>
</evidence>
<proteinExistence type="predicted"/>
<dbReference type="Gene3D" id="3.90.640.10">
    <property type="entry name" value="Actin, Chain A, domain 4"/>
    <property type="match status" value="1"/>
</dbReference>
<dbReference type="CDD" id="cd10170">
    <property type="entry name" value="ASKHA_NBD_HSP70"/>
    <property type="match status" value="1"/>
</dbReference>
<dbReference type="EMBL" id="JAGTJQ010000007">
    <property type="protein sequence ID" value="KAH7027909.1"/>
    <property type="molecule type" value="Genomic_DNA"/>
</dbReference>
<evidence type="ECO:0008006" key="3">
    <source>
        <dbReference type="Google" id="ProtNLM"/>
    </source>
</evidence>
<dbReference type="PANTHER" id="PTHR14187">
    <property type="entry name" value="ALPHA KINASE/ELONGATION FACTOR 2 KINASE"/>
    <property type="match status" value="1"/>
</dbReference>
<sequence length="585" mass="65443">MSRKLICGVDYGTTFIGVCYAWSDAENVSDIHIVSSWPSTGSTGGDYGHQSQVASRISYQPAEQWGYAIEPRAEAFCWTKLLLDRHTIATEYDDKRLREVDGGGILTLPSWKSAEEVVTDFLTHLYKHVMKYLATIITAPILDLTAIEWWFTVPAVWSIRAQEATRKAACKAGFGSRPGDTIHMVKEPEAAAMASLHLTTRENKQLIEVGDGILICDCGGGTVDLASYLIKSITPKLQLDQVCVSEGGKCGSTTIDRAFHGLMQDRFGESFTKLPQSRKGASSKFMGDFERTKRAFGSLTNDTTYGITLPLDVEQSAHYDEAYSEVLVTSTDMRSLFDPVVDHVIALLEQQVNASESGEAVKIKTIILVGGFGSSAYLQDKVRAWAKTNLGLEVPKLQKHWEAICIGAALCGLEGRGIHNRKARYHIGFVFNMPFRSGIDDEHTAIIDWFDGVKRTPNRMSWVINRGGNITNETQKTESFQRKWLKYSEKKWQLDLWQCISHVAPDWFDEDVKLLGTIDIDLTAVNLTGFPSKRKLSSVHPYKAQRYYRVDYDIAIVPEDDLGYMQFKVLVRGDKVGEAKLRFGD</sequence>
<gene>
    <name evidence="1" type="ORF">B0I36DRAFT_385836</name>
</gene>
<dbReference type="SUPFAM" id="SSF53067">
    <property type="entry name" value="Actin-like ATPase domain"/>
    <property type="match status" value="2"/>
</dbReference>
<evidence type="ECO:0000313" key="1">
    <source>
        <dbReference type="EMBL" id="KAH7027909.1"/>
    </source>
</evidence>
<organism evidence="1 2">
    <name type="scientific">Microdochium trichocladiopsis</name>
    <dbReference type="NCBI Taxonomy" id="1682393"/>
    <lineage>
        <taxon>Eukaryota</taxon>
        <taxon>Fungi</taxon>
        <taxon>Dikarya</taxon>
        <taxon>Ascomycota</taxon>
        <taxon>Pezizomycotina</taxon>
        <taxon>Sordariomycetes</taxon>
        <taxon>Xylariomycetidae</taxon>
        <taxon>Xylariales</taxon>
        <taxon>Microdochiaceae</taxon>
        <taxon>Microdochium</taxon>
    </lineage>
</organism>